<dbReference type="PANTHER" id="PTHR47839:SF1">
    <property type="entry name" value="DOMAIN PROTEIN, PUTATIVE (AFU_ORTHOLOGUE AFUA_6G04830)-RELATED"/>
    <property type="match status" value="1"/>
</dbReference>
<dbReference type="Pfam" id="PF25794">
    <property type="entry name" value="SACS"/>
    <property type="match status" value="1"/>
</dbReference>
<feature type="domain" description="Sacsin/Nov" evidence="2">
    <location>
        <begin position="30"/>
        <end position="155"/>
    </location>
</feature>
<dbReference type="InterPro" id="IPR022155">
    <property type="entry name" value="DUF3684"/>
</dbReference>
<organism evidence="3 4">
    <name type="scientific">Lineolata rhizophorae</name>
    <dbReference type="NCBI Taxonomy" id="578093"/>
    <lineage>
        <taxon>Eukaryota</taxon>
        <taxon>Fungi</taxon>
        <taxon>Dikarya</taxon>
        <taxon>Ascomycota</taxon>
        <taxon>Pezizomycotina</taxon>
        <taxon>Dothideomycetes</taxon>
        <taxon>Dothideomycetes incertae sedis</taxon>
        <taxon>Lineolatales</taxon>
        <taxon>Lineolataceae</taxon>
        <taxon>Lineolata</taxon>
    </lineage>
</organism>
<feature type="region of interest" description="Disordered" evidence="1">
    <location>
        <begin position="276"/>
        <end position="297"/>
    </location>
</feature>
<feature type="region of interest" description="Disordered" evidence="1">
    <location>
        <begin position="1436"/>
        <end position="1478"/>
    </location>
</feature>
<gene>
    <name evidence="3" type="ORF">BDY21DRAFT_416707</name>
</gene>
<evidence type="ECO:0000313" key="3">
    <source>
        <dbReference type="EMBL" id="KAF2454389.1"/>
    </source>
</evidence>
<evidence type="ECO:0000259" key="2">
    <source>
        <dbReference type="Pfam" id="PF25794"/>
    </source>
</evidence>
<sequence length="1738" mass="193435">MAGDVDYARMREQTLRVGADEVVTANIRALVDKILARYSSEFTTLRELVQNAADASASKVTIKFDTLPSHAVPLPSTTDRSALFRHVLQHHTVRRLVVTNDGQPFSGEDWARLKRIAEGNPDETKIGAFGVGFYSVFNDCENPFVVSGGNSMAFFWKDNALFTKYMSGSDQSSKDTSFILDYRDTTSPLPDLTSLCKFLATSLTFVALEQLELFVDDVNVITLKKKMAPSLPVPIPSRLKTQSKGRLMQITGVDQHSAQIDAQWINAIVWNRQSDSPDSQGTYAGTPKPQNKAGGSNVGFKSFFTRLTKSIDPQANAKAAAAEKEAAAQKAAVEDLCGVSGGTVFLRVSTVAIKTNVGGIASELERATKKAPPKQTEISLLTTPHDETTAALSTTSGLTGAKMADIFASVIPTAGGRIFIGFPTSQTTGLHCHVSAPALIPTVERENVDLSARHVSTWNIDMLRIAGAACRILYASEMAEIKGALSKAVSDSAKTPRRDEVAKVAPNAVNVLQRYTWTESTPSPHIGSIIGEGFWDCSRDIDILSTRGVLRCADVRVTEEDMSFIETTPLIPKTILTSNEMFIATLFNRGFLQELGISDIKLELERHPLSESQGIEFLRWLAGKVDGQHFDRGIAKRLLDSTVISMSTDEGSAESQQPNETSRSLAKRLAPSVLDLRDVNSYADAAKISASMPLPPYTIPTSLSVRLTHKELQSFGWVQLSLVTWLMFLVNHGECERELTTSAPFASHVLQHLSKGWEQLPPDMKTTVIETLSHRAVIPTKQGLRKPGESYFSSVKLFKDLPQVQVQGVKERFLVCLGVRKTIELSVIFNLLDAPDDGDGVATRWSHVDLIKYLASIQDDMPEADIKRLRTKAFCPAELAKEVEPSHLYQVSDLCFPEQQNKNLGLPVLKWPEYLSPSSGEAKLLFRLGLKRHAFASDLFDIMGKTAGNDWQRYNLALNVFFNNVSLHYYLSFDRRTVQNLKFLPVEGSPEIVSPSECFTNEKAARLGFRILRADLHNRADMFGVRRDPDIETCAATFLSKPHEFLSSRPKARLLFEYFADRSDEIGTSLAARLGESAIVPYKDRRKGDETTSFIQPRLCYIGSSHKYDRLVPFVDFGTAANLFLLKVGAKHQPTTEELAQNTVRSPADTLNMLQQEGYLELLRSFAAANAKLKENKALWQQMKKVPFLLGYRDVVAHNSTSKDPEKQMMSSTVEVADVDSDDEEELAREWSLQKASDIVIVDQVEHFRRFKDSLHAAPEDERLEAFYTSLGTPFIGSLVDVRLNTGTKTPDRGHATQLRARIIERSRLFFHECSHDQILRDHKWLDRHLKVEFRSAIQMVVSLKTRRLSYSRKTTAALEGTRRECLCVTADFDQFEVARQLVQLLLKRPQQRDALAFEKIMFTRLTRLRDMGYNVERIIRRREYESRIANEQMAQEERRRLEAAAKTPPRPPLQPKQPSIPGAFEQDDSPSKPKDDLSEAFNELNLVNDGKKLFDRLKGHLGWNQSQDSLGPLKGLLGDGADTGKPQGVGESNPAVTRDRINRALKGMRAYNGEAHNSRDFSQTVDEVKASYCDRKPGHSLERAGAVGDMPLFISRDVPEPERGAYVRDEMPGMRIFGAALEHVAASYGFAPGKLHVFADARSSSIAFNADGAVFVNYEAFKKADLGRFARAPDGSFVASADAMIPPMIAWWSTVAHELAHNLYSNHDANHTHYMGAIMEEFFVPMAERIALVKRAG</sequence>
<dbReference type="Gene3D" id="3.30.565.10">
    <property type="entry name" value="Histidine kinase-like ATPase, C-terminal domain"/>
    <property type="match status" value="1"/>
</dbReference>
<name>A0A6A6NRP6_9PEZI</name>
<dbReference type="Proteomes" id="UP000799766">
    <property type="component" value="Unassembled WGS sequence"/>
</dbReference>
<dbReference type="EMBL" id="MU001691">
    <property type="protein sequence ID" value="KAF2454389.1"/>
    <property type="molecule type" value="Genomic_DNA"/>
</dbReference>
<dbReference type="InterPro" id="IPR036890">
    <property type="entry name" value="HATPase_C_sf"/>
</dbReference>
<dbReference type="Pfam" id="PF12449">
    <property type="entry name" value="DUF3684"/>
    <property type="match status" value="1"/>
</dbReference>
<evidence type="ECO:0000313" key="4">
    <source>
        <dbReference type="Proteomes" id="UP000799766"/>
    </source>
</evidence>
<dbReference type="OrthoDB" id="10031156at2759"/>
<evidence type="ECO:0000256" key="1">
    <source>
        <dbReference type="SAM" id="MobiDB-lite"/>
    </source>
</evidence>
<keyword evidence="4" id="KW-1185">Reference proteome</keyword>
<accession>A0A6A6NRP6</accession>
<reference evidence="3" key="1">
    <citation type="journal article" date="2020" name="Stud. Mycol.">
        <title>101 Dothideomycetes genomes: a test case for predicting lifestyles and emergence of pathogens.</title>
        <authorList>
            <person name="Haridas S."/>
            <person name="Albert R."/>
            <person name="Binder M."/>
            <person name="Bloem J."/>
            <person name="Labutti K."/>
            <person name="Salamov A."/>
            <person name="Andreopoulos B."/>
            <person name="Baker S."/>
            <person name="Barry K."/>
            <person name="Bills G."/>
            <person name="Bluhm B."/>
            <person name="Cannon C."/>
            <person name="Castanera R."/>
            <person name="Culley D."/>
            <person name="Daum C."/>
            <person name="Ezra D."/>
            <person name="Gonzalez J."/>
            <person name="Henrissat B."/>
            <person name="Kuo A."/>
            <person name="Liang C."/>
            <person name="Lipzen A."/>
            <person name="Lutzoni F."/>
            <person name="Magnuson J."/>
            <person name="Mondo S."/>
            <person name="Nolan M."/>
            <person name="Ohm R."/>
            <person name="Pangilinan J."/>
            <person name="Park H.-J."/>
            <person name="Ramirez L."/>
            <person name="Alfaro M."/>
            <person name="Sun H."/>
            <person name="Tritt A."/>
            <person name="Yoshinaga Y."/>
            <person name="Zwiers L.-H."/>
            <person name="Turgeon B."/>
            <person name="Goodwin S."/>
            <person name="Spatafora J."/>
            <person name="Crous P."/>
            <person name="Grigoriev I."/>
        </authorList>
    </citation>
    <scope>NUCLEOTIDE SEQUENCE</scope>
    <source>
        <strain evidence="3">ATCC 16933</strain>
    </source>
</reference>
<dbReference type="NCBIfam" id="NF047352">
    <property type="entry name" value="P_loop_sacsin"/>
    <property type="match status" value="1"/>
</dbReference>
<proteinExistence type="predicted"/>
<dbReference type="InterPro" id="IPR058210">
    <property type="entry name" value="SACS/Nov_dom"/>
</dbReference>
<dbReference type="SUPFAM" id="SSF55874">
    <property type="entry name" value="ATPase domain of HSP90 chaperone/DNA topoisomerase II/histidine kinase"/>
    <property type="match status" value="1"/>
</dbReference>
<dbReference type="PANTHER" id="PTHR47839">
    <property type="entry name" value="DOMAIN PROTEIN, PUTATIVE (AFU_ORTHOLOGUE AFUA_6G04830)-RELATED"/>
    <property type="match status" value="1"/>
</dbReference>
<protein>
    <recommendedName>
        <fullName evidence="2">Sacsin/Nov domain-containing protein</fullName>
    </recommendedName>
</protein>